<name>A0A3S3NE32_9MAGN</name>
<dbReference type="EMBL" id="QPKB01000002">
    <property type="protein sequence ID" value="RWR77840.1"/>
    <property type="molecule type" value="Genomic_DNA"/>
</dbReference>
<evidence type="ECO:0000256" key="1">
    <source>
        <dbReference type="SAM" id="MobiDB-lite"/>
    </source>
</evidence>
<gene>
    <name evidence="2" type="ORF">CKAN_00634400</name>
</gene>
<evidence type="ECO:0000313" key="2">
    <source>
        <dbReference type="EMBL" id="RWR77840.1"/>
    </source>
</evidence>
<proteinExistence type="predicted"/>
<evidence type="ECO:0000313" key="3">
    <source>
        <dbReference type="Proteomes" id="UP000283530"/>
    </source>
</evidence>
<comment type="caution">
    <text evidence="2">The sequence shown here is derived from an EMBL/GenBank/DDBJ whole genome shotgun (WGS) entry which is preliminary data.</text>
</comment>
<reference evidence="2 3" key="1">
    <citation type="journal article" date="2019" name="Nat. Plants">
        <title>Stout camphor tree genome fills gaps in understanding of flowering plant genome evolution.</title>
        <authorList>
            <person name="Chaw S.M."/>
            <person name="Liu Y.C."/>
            <person name="Wu Y.W."/>
            <person name="Wang H.Y."/>
            <person name="Lin C.I."/>
            <person name="Wu C.S."/>
            <person name="Ke H.M."/>
            <person name="Chang L.Y."/>
            <person name="Hsu C.Y."/>
            <person name="Yang H.T."/>
            <person name="Sudianto E."/>
            <person name="Hsu M.H."/>
            <person name="Wu K.P."/>
            <person name="Wang L.N."/>
            <person name="Leebens-Mack J.H."/>
            <person name="Tsai I.J."/>
        </authorList>
    </citation>
    <scope>NUCLEOTIDE SEQUENCE [LARGE SCALE GENOMIC DNA]</scope>
    <source>
        <strain evidence="3">cv. Chaw 1501</strain>
        <tissue evidence="2">Young leaves</tissue>
    </source>
</reference>
<sequence>MEFGYCYNCVIPNPSFQSISSTPDLQNPESTEMSAAPELPSFTPSLPIQPFFGFQSSWLSTYFSLVDGWIDNGAAPDPTHLDSRGRFSPTSRLHMHLVGPT</sequence>
<accession>A0A3S3NE32</accession>
<protein>
    <submittedName>
        <fullName evidence="2">Uncharacterized protein</fullName>
    </submittedName>
</protein>
<feature type="compositionally biased region" description="Polar residues" evidence="1">
    <location>
        <begin position="17"/>
        <end position="33"/>
    </location>
</feature>
<feature type="region of interest" description="Disordered" evidence="1">
    <location>
        <begin position="17"/>
        <end position="38"/>
    </location>
</feature>
<keyword evidence="3" id="KW-1185">Reference proteome</keyword>
<dbReference type="AlphaFoldDB" id="A0A3S3NE32"/>
<dbReference type="Proteomes" id="UP000283530">
    <property type="component" value="Unassembled WGS sequence"/>
</dbReference>
<organism evidence="2 3">
    <name type="scientific">Cinnamomum micranthum f. kanehirae</name>
    <dbReference type="NCBI Taxonomy" id="337451"/>
    <lineage>
        <taxon>Eukaryota</taxon>
        <taxon>Viridiplantae</taxon>
        <taxon>Streptophyta</taxon>
        <taxon>Embryophyta</taxon>
        <taxon>Tracheophyta</taxon>
        <taxon>Spermatophyta</taxon>
        <taxon>Magnoliopsida</taxon>
        <taxon>Magnoliidae</taxon>
        <taxon>Laurales</taxon>
        <taxon>Lauraceae</taxon>
        <taxon>Cinnamomum</taxon>
    </lineage>
</organism>